<dbReference type="Pfam" id="PF03861">
    <property type="entry name" value="ANTAR"/>
    <property type="match status" value="1"/>
</dbReference>
<dbReference type="PROSITE" id="PS50921">
    <property type="entry name" value="ANTAR"/>
    <property type="match status" value="1"/>
</dbReference>
<organism evidence="3 4">
    <name type="scientific">Nocardiopsis lambiniae</name>
    <dbReference type="NCBI Taxonomy" id="3075539"/>
    <lineage>
        <taxon>Bacteria</taxon>
        <taxon>Bacillati</taxon>
        <taxon>Actinomycetota</taxon>
        <taxon>Actinomycetes</taxon>
        <taxon>Streptosporangiales</taxon>
        <taxon>Nocardiopsidaceae</taxon>
        <taxon>Nocardiopsis</taxon>
    </lineage>
</organism>
<dbReference type="SUPFAM" id="SSF52172">
    <property type="entry name" value="CheY-like"/>
    <property type="match status" value="1"/>
</dbReference>
<evidence type="ECO:0000256" key="1">
    <source>
        <dbReference type="SAM" id="MobiDB-lite"/>
    </source>
</evidence>
<protein>
    <submittedName>
        <fullName evidence="3">ANTAR domain-containing protein</fullName>
    </submittedName>
</protein>
<evidence type="ECO:0000313" key="4">
    <source>
        <dbReference type="Proteomes" id="UP001183390"/>
    </source>
</evidence>
<feature type="domain" description="ANTAR" evidence="2">
    <location>
        <begin position="78"/>
        <end position="139"/>
    </location>
</feature>
<dbReference type="RefSeq" id="WP_311514073.1">
    <property type="nucleotide sequence ID" value="NZ_JAVREP010000025.1"/>
</dbReference>
<dbReference type="Proteomes" id="UP001183390">
    <property type="component" value="Unassembled WGS sequence"/>
</dbReference>
<accession>A0ABU2MG85</accession>
<dbReference type="InterPro" id="IPR036388">
    <property type="entry name" value="WH-like_DNA-bd_sf"/>
</dbReference>
<dbReference type="EMBL" id="JAVREP010000025">
    <property type="protein sequence ID" value="MDT0331587.1"/>
    <property type="molecule type" value="Genomic_DNA"/>
</dbReference>
<feature type="region of interest" description="Disordered" evidence="1">
    <location>
        <begin position="56"/>
        <end position="76"/>
    </location>
</feature>
<keyword evidence="4" id="KW-1185">Reference proteome</keyword>
<name>A0ABU2MG85_9ACTN</name>
<dbReference type="Gene3D" id="1.10.10.10">
    <property type="entry name" value="Winged helix-like DNA-binding domain superfamily/Winged helix DNA-binding domain"/>
    <property type="match status" value="1"/>
</dbReference>
<comment type="caution">
    <text evidence="3">The sequence shown here is derived from an EMBL/GenBank/DDBJ whole genome shotgun (WGS) entry which is preliminary data.</text>
</comment>
<proteinExistence type="predicted"/>
<dbReference type="InterPro" id="IPR011006">
    <property type="entry name" value="CheY-like_superfamily"/>
</dbReference>
<gene>
    <name evidence="3" type="ORF">RM479_24530</name>
</gene>
<dbReference type="InterPro" id="IPR005561">
    <property type="entry name" value="ANTAR"/>
</dbReference>
<evidence type="ECO:0000259" key="2">
    <source>
        <dbReference type="PROSITE" id="PS50921"/>
    </source>
</evidence>
<evidence type="ECO:0000313" key="3">
    <source>
        <dbReference type="EMBL" id="MDT0331587.1"/>
    </source>
</evidence>
<reference evidence="4" key="1">
    <citation type="submission" date="2023-07" db="EMBL/GenBank/DDBJ databases">
        <title>30 novel species of actinomycetes from the DSMZ collection.</title>
        <authorList>
            <person name="Nouioui I."/>
        </authorList>
    </citation>
    <scope>NUCLEOTIDE SEQUENCE [LARGE SCALE GENOMIC DNA]</scope>
    <source>
        <strain evidence="4">DSM 44743</strain>
    </source>
</reference>
<sequence length="162" mass="17372">MTTGSVELGDDVSSHDIAVADAVGVVRRTPTGWRVGNGHELPDLVSAMVLADLLTEEEGGERPRSQAPGRAPEGATEVERLRHTIAQLEHALHSRVVVEQAIGVLAERHTMPTREAFERLRSSARSRGRKVADLARDVVESSTSPLMVLPDELSVSPGANSN</sequence>
<dbReference type="SMART" id="SM01012">
    <property type="entry name" value="ANTAR"/>
    <property type="match status" value="1"/>
</dbReference>